<dbReference type="OrthoDB" id="3546897at2759"/>
<comment type="subcellular location">
    <subcellularLocation>
        <location evidence="1">Membrane</location>
        <topology evidence="1">Multi-pass membrane protein</topology>
    </subcellularLocation>
</comment>
<dbReference type="RefSeq" id="XP_033569523.1">
    <property type="nucleotide sequence ID" value="XM_033726232.1"/>
</dbReference>
<proteinExistence type="predicted"/>
<protein>
    <submittedName>
        <fullName evidence="8 10">MFS general substrate transporter</fullName>
    </submittedName>
</protein>
<dbReference type="Gene3D" id="1.20.1250.20">
    <property type="entry name" value="MFS general substrate transporter like domains"/>
    <property type="match status" value="1"/>
</dbReference>
<keyword evidence="2 6" id="KW-0812">Transmembrane</keyword>
<keyword evidence="9" id="KW-1185">Reference proteome</keyword>
<evidence type="ECO:0000313" key="10">
    <source>
        <dbReference type="RefSeq" id="XP_033569523.1"/>
    </source>
</evidence>
<gene>
    <name evidence="8 10" type="ORF">BDZ99DRAFT_527285</name>
</gene>
<reference evidence="10" key="2">
    <citation type="submission" date="2020-04" db="EMBL/GenBank/DDBJ databases">
        <authorList>
            <consortium name="NCBI Genome Project"/>
        </authorList>
    </citation>
    <scope>NUCLEOTIDE SEQUENCE</scope>
    <source>
        <strain evidence="10">CBS 304.34</strain>
    </source>
</reference>
<evidence type="ECO:0000256" key="2">
    <source>
        <dbReference type="ARBA" id="ARBA00022692"/>
    </source>
</evidence>
<dbReference type="GeneID" id="54467125"/>
<evidence type="ECO:0000259" key="7">
    <source>
        <dbReference type="PROSITE" id="PS50850"/>
    </source>
</evidence>
<feature type="compositionally biased region" description="Low complexity" evidence="5">
    <location>
        <begin position="565"/>
        <end position="577"/>
    </location>
</feature>
<feature type="transmembrane region" description="Helical" evidence="6">
    <location>
        <begin position="529"/>
        <end position="547"/>
    </location>
</feature>
<feature type="transmembrane region" description="Helical" evidence="6">
    <location>
        <begin position="392"/>
        <end position="415"/>
    </location>
</feature>
<feature type="compositionally biased region" description="Basic and acidic residues" evidence="5">
    <location>
        <begin position="585"/>
        <end position="594"/>
    </location>
</feature>
<dbReference type="GO" id="GO:0005886">
    <property type="term" value="C:plasma membrane"/>
    <property type="evidence" value="ECO:0007669"/>
    <property type="project" value="TreeGrafter"/>
</dbReference>
<evidence type="ECO:0000256" key="5">
    <source>
        <dbReference type="SAM" id="MobiDB-lite"/>
    </source>
</evidence>
<name>A0A6A6Y1P2_9PEZI</name>
<dbReference type="PANTHER" id="PTHR23501">
    <property type="entry name" value="MAJOR FACILITATOR SUPERFAMILY"/>
    <property type="match status" value="1"/>
</dbReference>
<evidence type="ECO:0000313" key="8">
    <source>
        <dbReference type="EMBL" id="KAF2802559.1"/>
    </source>
</evidence>
<accession>A0A6A6Y1P2</accession>
<sequence>MASTIFPIAAGEPPRVPHRRKVLRSIHNSVETLRDLYRVSENEATQIEFVQGEVDFIVSYPRGWRLVLIILSGMIPYMVVTTILPILVADFRVPRDIGWYASAYFLPMTVMMPIYGKSYTLWRLKPVFILALVILVGGSVCSAAAKSSSVFIAGRAIAGVGAAGILTGAFRIIMLAVPRSKRTFLEGLGAVIMGVCSMMGPLLGGIIADSIGWRWTFWINAPIAGASIAVALVVFPNENPRTNLFTLPIYQKLKRLDPIGGALLVAALTCFICALQIASTSVWSSSEVIALLCVAAVLQVAFILHELLTPLEISLLPREILRHRTVWGSCLGLFLLFASFINYVFFLSYFFQAVQGRSAQASAIRLLPYVLGTCVGSTIAAVGVFKVRFYNPFFMVGGMCLIAASALVTFTFTIHTPLSKVFPYEVLLGLGVGFCIIANVVPGQTLLREEYHSIANGLTFLSSMLGSSVSMPVSSTIFNQVLTKKIIALGLPGEFAAAVLHNPSRVHQDVRPDLLPQVLEAMMATIKKTFMFGFASAIACAIVFYCLPWNPLIAAIQQGEGHSRSTSAETGATGSSEIRVIEPQVQREKDEEKL</sequence>
<dbReference type="InterPro" id="IPR020846">
    <property type="entry name" value="MFS_dom"/>
</dbReference>
<keyword evidence="4 6" id="KW-0472">Membrane</keyword>
<dbReference type="Proteomes" id="UP000504636">
    <property type="component" value="Unplaced"/>
</dbReference>
<feature type="transmembrane region" description="Helical" evidence="6">
    <location>
        <begin position="256"/>
        <end position="277"/>
    </location>
</feature>
<dbReference type="AlphaFoldDB" id="A0A6A6Y1P2"/>
<evidence type="ECO:0000256" key="6">
    <source>
        <dbReference type="SAM" id="Phobius"/>
    </source>
</evidence>
<feature type="transmembrane region" description="Helical" evidence="6">
    <location>
        <begin position="283"/>
        <end position="304"/>
    </location>
</feature>
<dbReference type="Gene3D" id="1.20.1720.10">
    <property type="entry name" value="Multidrug resistance protein D"/>
    <property type="match status" value="1"/>
</dbReference>
<feature type="transmembrane region" description="Helical" evidence="6">
    <location>
        <begin position="66"/>
        <end position="91"/>
    </location>
</feature>
<feature type="transmembrane region" description="Helical" evidence="6">
    <location>
        <begin position="184"/>
        <end position="203"/>
    </location>
</feature>
<feature type="transmembrane region" description="Helical" evidence="6">
    <location>
        <begin position="325"/>
        <end position="346"/>
    </location>
</feature>
<feature type="region of interest" description="Disordered" evidence="5">
    <location>
        <begin position="564"/>
        <end position="594"/>
    </location>
</feature>
<feature type="transmembrane region" description="Helical" evidence="6">
    <location>
        <begin position="366"/>
        <end position="385"/>
    </location>
</feature>
<organism evidence="8">
    <name type="scientific">Mytilinidion resinicola</name>
    <dbReference type="NCBI Taxonomy" id="574789"/>
    <lineage>
        <taxon>Eukaryota</taxon>
        <taxon>Fungi</taxon>
        <taxon>Dikarya</taxon>
        <taxon>Ascomycota</taxon>
        <taxon>Pezizomycotina</taxon>
        <taxon>Dothideomycetes</taxon>
        <taxon>Pleosporomycetidae</taxon>
        <taxon>Mytilinidiales</taxon>
        <taxon>Mytilinidiaceae</taxon>
        <taxon>Mytilinidion</taxon>
    </lineage>
</organism>
<feature type="transmembrane region" description="Helical" evidence="6">
    <location>
        <begin position="215"/>
        <end position="235"/>
    </location>
</feature>
<dbReference type="EMBL" id="MU003722">
    <property type="protein sequence ID" value="KAF2802559.1"/>
    <property type="molecule type" value="Genomic_DNA"/>
</dbReference>
<dbReference type="Pfam" id="PF07690">
    <property type="entry name" value="MFS_1"/>
    <property type="match status" value="1"/>
</dbReference>
<feature type="transmembrane region" description="Helical" evidence="6">
    <location>
        <begin position="127"/>
        <end position="145"/>
    </location>
</feature>
<dbReference type="InterPro" id="IPR011701">
    <property type="entry name" value="MFS"/>
</dbReference>
<keyword evidence="3 6" id="KW-1133">Transmembrane helix</keyword>
<dbReference type="PROSITE" id="PS50850">
    <property type="entry name" value="MFS"/>
    <property type="match status" value="1"/>
</dbReference>
<reference evidence="10" key="3">
    <citation type="submission" date="2025-04" db="UniProtKB">
        <authorList>
            <consortium name="RefSeq"/>
        </authorList>
    </citation>
    <scope>IDENTIFICATION</scope>
    <source>
        <strain evidence="10">CBS 304.34</strain>
    </source>
</reference>
<feature type="transmembrane region" description="Helical" evidence="6">
    <location>
        <begin position="421"/>
        <end position="441"/>
    </location>
</feature>
<evidence type="ECO:0000256" key="4">
    <source>
        <dbReference type="ARBA" id="ARBA00023136"/>
    </source>
</evidence>
<feature type="transmembrane region" description="Helical" evidence="6">
    <location>
        <begin position="157"/>
        <end position="177"/>
    </location>
</feature>
<dbReference type="InterPro" id="IPR036259">
    <property type="entry name" value="MFS_trans_sf"/>
</dbReference>
<reference evidence="8 10" key="1">
    <citation type="journal article" date="2020" name="Stud. Mycol.">
        <title>101 Dothideomycetes genomes: a test case for predicting lifestyles and emergence of pathogens.</title>
        <authorList>
            <person name="Haridas S."/>
            <person name="Albert R."/>
            <person name="Binder M."/>
            <person name="Bloem J."/>
            <person name="Labutti K."/>
            <person name="Salamov A."/>
            <person name="Andreopoulos B."/>
            <person name="Baker S."/>
            <person name="Barry K."/>
            <person name="Bills G."/>
            <person name="Bluhm B."/>
            <person name="Cannon C."/>
            <person name="Castanera R."/>
            <person name="Culley D."/>
            <person name="Daum C."/>
            <person name="Ezra D."/>
            <person name="Gonzalez J."/>
            <person name="Henrissat B."/>
            <person name="Kuo A."/>
            <person name="Liang C."/>
            <person name="Lipzen A."/>
            <person name="Lutzoni F."/>
            <person name="Magnuson J."/>
            <person name="Mondo S."/>
            <person name="Nolan M."/>
            <person name="Ohm R."/>
            <person name="Pangilinan J."/>
            <person name="Park H.-J."/>
            <person name="Ramirez L."/>
            <person name="Alfaro M."/>
            <person name="Sun H."/>
            <person name="Tritt A."/>
            <person name="Yoshinaga Y."/>
            <person name="Zwiers L.-H."/>
            <person name="Turgeon B."/>
            <person name="Goodwin S."/>
            <person name="Spatafora J."/>
            <person name="Crous P."/>
            <person name="Grigoriev I."/>
        </authorList>
    </citation>
    <scope>NUCLEOTIDE SEQUENCE</scope>
    <source>
        <strain evidence="8 10">CBS 304.34</strain>
    </source>
</reference>
<dbReference type="SUPFAM" id="SSF103473">
    <property type="entry name" value="MFS general substrate transporter"/>
    <property type="match status" value="1"/>
</dbReference>
<evidence type="ECO:0000256" key="1">
    <source>
        <dbReference type="ARBA" id="ARBA00004141"/>
    </source>
</evidence>
<dbReference type="PANTHER" id="PTHR23501:SF198">
    <property type="entry name" value="AZOLE RESISTANCE PROTEIN 1-RELATED"/>
    <property type="match status" value="1"/>
</dbReference>
<evidence type="ECO:0000256" key="3">
    <source>
        <dbReference type="ARBA" id="ARBA00022989"/>
    </source>
</evidence>
<feature type="domain" description="Major facilitator superfamily (MFS) profile" evidence="7">
    <location>
        <begin position="62"/>
        <end position="551"/>
    </location>
</feature>
<dbReference type="GO" id="GO:0022857">
    <property type="term" value="F:transmembrane transporter activity"/>
    <property type="evidence" value="ECO:0007669"/>
    <property type="project" value="InterPro"/>
</dbReference>
<evidence type="ECO:0000313" key="9">
    <source>
        <dbReference type="Proteomes" id="UP000504636"/>
    </source>
</evidence>
<feature type="transmembrane region" description="Helical" evidence="6">
    <location>
        <begin position="97"/>
        <end position="115"/>
    </location>
</feature>